<evidence type="ECO:0000256" key="1">
    <source>
        <dbReference type="SAM" id="MobiDB-lite"/>
    </source>
</evidence>
<evidence type="ECO:0000313" key="2">
    <source>
        <dbReference type="EnsemblPlants" id="TuG1812G0200004117.01.T01.cds403566"/>
    </source>
</evidence>
<sequence>MRGEEPLAPVVGRRERYREHRRVRGKDVGHGVQSAAPWVTQVEAVEVELDEHLRLIHVLVVRGGRGLVDAEHRMDDPATRRVELADHHVEGGGGRAAVAVLVHAPLGLPGRGRANLGLVLVVAEGVAVGGAAEQPGLAAEAVRAGPGPAPPALALRAAHEEEPLGPAVGRRVHGGEEAGVRAVDVGVVDLPGQAVAEQGAAQGQVPGDDGVRGRVERFVGGGVDGVRRRGARRRGPGRLARVGRRPGQDDPAVVGLLLQVAEGGGGRRGGLRRRLLPGRRGFKGGPVHVCVPHATVPRDGSVDPPRVH</sequence>
<protein>
    <submittedName>
        <fullName evidence="2">Uncharacterized protein</fullName>
    </submittedName>
</protein>
<feature type="region of interest" description="Disordered" evidence="1">
    <location>
        <begin position="227"/>
        <end position="247"/>
    </location>
</feature>
<feature type="region of interest" description="Disordered" evidence="1">
    <location>
        <begin position="1"/>
        <end position="28"/>
    </location>
</feature>
<dbReference type="EnsemblPlants" id="TuG1812G0200004117.01.T01">
    <property type="protein sequence ID" value="TuG1812G0200004117.01.T01.cds403566"/>
    <property type="gene ID" value="TuG1812G0200004117.01"/>
</dbReference>
<dbReference type="AlphaFoldDB" id="A0A8R7PH65"/>
<dbReference type="Gramene" id="TuG1812G0200004117.01.T01">
    <property type="protein sequence ID" value="TuG1812G0200004117.01.T01.cds403566"/>
    <property type="gene ID" value="TuG1812G0200004117.01"/>
</dbReference>
<reference evidence="2" key="3">
    <citation type="submission" date="2022-06" db="UniProtKB">
        <authorList>
            <consortium name="EnsemblPlants"/>
        </authorList>
    </citation>
    <scope>IDENTIFICATION</scope>
</reference>
<feature type="compositionally biased region" description="Basic residues" evidence="1">
    <location>
        <begin position="228"/>
        <end position="244"/>
    </location>
</feature>
<accession>A0A8R7PH65</accession>
<reference evidence="2" key="2">
    <citation type="submission" date="2018-03" db="EMBL/GenBank/DDBJ databases">
        <title>The Triticum urartu genome reveals the dynamic nature of wheat genome evolution.</title>
        <authorList>
            <person name="Ling H."/>
            <person name="Ma B."/>
            <person name="Shi X."/>
            <person name="Liu H."/>
            <person name="Dong L."/>
            <person name="Sun H."/>
            <person name="Cao Y."/>
            <person name="Gao Q."/>
            <person name="Zheng S."/>
            <person name="Li Y."/>
            <person name="Yu Y."/>
            <person name="Du H."/>
            <person name="Qi M."/>
            <person name="Li Y."/>
            <person name="Yu H."/>
            <person name="Cui Y."/>
            <person name="Wang N."/>
            <person name="Chen C."/>
            <person name="Wu H."/>
            <person name="Zhao Y."/>
            <person name="Zhang J."/>
            <person name="Li Y."/>
            <person name="Zhou W."/>
            <person name="Zhang B."/>
            <person name="Hu W."/>
            <person name="Eijk M."/>
            <person name="Tang J."/>
            <person name="Witsenboer H."/>
            <person name="Zhao S."/>
            <person name="Li Z."/>
            <person name="Zhang A."/>
            <person name="Wang D."/>
            <person name="Liang C."/>
        </authorList>
    </citation>
    <scope>NUCLEOTIDE SEQUENCE [LARGE SCALE GENOMIC DNA]</scope>
    <source>
        <strain evidence="2">cv. G1812</strain>
    </source>
</reference>
<organism evidence="2 3">
    <name type="scientific">Triticum urartu</name>
    <name type="common">Red wild einkorn</name>
    <name type="synonym">Crithodium urartu</name>
    <dbReference type="NCBI Taxonomy" id="4572"/>
    <lineage>
        <taxon>Eukaryota</taxon>
        <taxon>Viridiplantae</taxon>
        <taxon>Streptophyta</taxon>
        <taxon>Embryophyta</taxon>
        <taxon>Tracheophyta</taxon>
        <taxon>Spermatophyta</taxon>
        <taxon>Magnoliopsida</taxon>
        <taxon>Liliopsida</taxon>
        <taxon>Poales</taxon>
        <taxon>Poaceae</taxon>
        <taxon>BOP clade</taxon>
        <taxon>Pooideae</taxon>
        <taxon>Triticodae</taxon>
        <taxon>Triticeae</taxon>
        <taxon>Triticinae</taxon>
        <taxon>Triticum</taxon>
    </lineage>
</organism>
<proteinExistence type="predicted"/>
<evidence type="ECO:0000313" key="3">
    <source>
        <dbReference type="Proteomes" id="UP000015106"/>
    </source>
</evidence>
<keyword evidence="3" id="KW-1185">Reference proteome</keyword>
<dbReference type="Proteomes" id="UP000015106">
    <property type="component" value="Chromosome 2"/>
</dbReference>
<reference evidence="3" key="1">
    <citation type="journal article" date="2013" name="Nature">
        <title>Draft genome of the wheat A-genome progenitor Triticum urartu.</title>
        <authorList>
            <person name="Ling H.Q."/>
            <person name="Zhao S."/>
            <person name="Liu D."/>
            <person name="Wang J."/>
            <person name="Sun H."/>
            <person name="Zhang C."/>
            <person name="Fan H."/>
            <person name="Li D."/>
            <person name="Dong L."/>
            <person name="Tao Y."/>
            <person name="Gao C."/>
            <person name="Wu H."/>
            <person name="Li Y."/>
            <person name="Cui Y."/>
            <person name="Guo X."/>
            <person name="Zheng S."/>
            <person name="Wang B."/>
            <person name="Yu K."/>
            <person name="Liang Q."/>
            <person name="Yang W."/>
            <person name="Lou X."/>
            <person name="Chen J."/>
            <person name="Feng M."/>
            <person name="Jian J."/>
            <person name="Zhang X."/>
            <person name="Luo G."/>
            <person name="Jiang Y."/>
            <person name="Liu J."/>
            <person name="Wang Z."/>
            <person name="Sha Y."/>
            <person name="Zhang B."/>
            <person name="Wu H."/>
            <person name="Tang D."/>
            <person name="Shen Q."/>
            <person name="Xue P."/>
            <person name="Zou S."/>
            <person name="Wang X."/>
            <person name="Liu X."/>
            <person name="Wang F."/>
            <person name="Yang Y."/>
            <person name="An X."/>
            <person name="Dong Z."/>
            <person name="Zhang K."/>
            <person name="Zhang X."/>
            <person name="Luo M.C."/>
            <person name="Dvorak J."/>
            <person name="Tong Y."/>
            <person name="Wang J."/>
            <person name="Yang H."/>
            <person name="Li Z."/>
            <person name="Wang D."/>
            <person name="Zhang A."/>
            <person name="Wang J."/>
        </authorList>
    </citation>
    <scope>NUCLEOTIDE SEQUENCE</scope>
    <source>
        <strain evidence="3">cv. G1812</strain>
    </source>
</reference>
<name>A0A8R7PH65_TRIUA</name>